<dbReference type="AlphaFoldDB" id="A0A7Y9EWL4"/>
<feature type="compositionally biased region" description="Low complexity" evidence="1">
    <location>
        <begin position="117"/>
        <end position="131"/>
    </location>
</feature>
<accession>A0A7Y9EWL4</accession>
<dbReference type="InterPro" id="IPR058407">
    <property type="entry name" value="DUF8094"/>
</dbReference>
<evidence type="ECO:0000256" key="1">
    <source>
        <dbReference type="SAM" id="MobiDB-lite"/>
    </source>
</evidence>
<keyword evidence="2" id="KW-0472">Membrane</keyword>
<dbReference type="Proteomes" id="UP000552045">
    <property type="component" value="Unassembled WGS sequence"/>
</dbReference>
<feature type="compositionally biased region" description="Low complexity" evidence="1">
    <location>
        <begin position="293"/>
        <end position="317"/>
    </location>
</feature>
<feature type="domain" description="DUF8094" evidence="3">
    <location>
        <begin position="317"/>
        <end position="600"/>
    </location>
</feature>
<keyword evidence="5" id="KW-1185">Reference proteome</keyword>
<feature type="region of interest" description="Disordered" evidence="1">
    <location>
        <begin position="105"/>
        <end position="142"/>
    </location>
</feature>
<keyword evidence="2" id="KW-1133">Transmembrane helix</keyword>
<dbReference type="Pfam" id="PF26366">
    <property type="entry name" value="DUF8094"/>
    <property type="match status" value="1"/>
</dbReference>
<name>A0A7Y9EWL4_9MICO</name>
<proteinExistence type="predicted"/>
<evidence type="ECO:0000259" key="3">
    <source>
        <dbReference type="Pfam" id="PF26366"/>
    </source>
</evidence>
<dbReference type="RefSeq" id="WP_179434256.1">
    <property type="nucleotide sequence ID" value="NZ_BAABLC010000006.1"/>
</dbReference>
<sequence>MRFVWAVLAFVLAAVLVGAGIAQRTIFLGPKNVKTEVSVDEPQRYTLIDSAVLRSHTGEQTLVVHGDGTLFAAQARTADLESWLADVPYNRVSLDDTGAVVTEAVEPPKEVTEPVEGDQTGDPAAADAGAPEDGGRNPAGSDLWLDEMSDETALIDRMQVPEGVSVLIASDGVADAPSDVVVSWPLPTATPWAGPLMVAGGVFLLAGLVLYVLAVRHSRRGRGPRRKSPPPLPTEPIEVARRTGAIEVGSETTAPEGPRRAESRAHRRPWRALMVIPAVGVSAALLSGCSPDAWPQAEPTATPTPTATATPDPTQQMPAVTGAQASRILQNLSKTLATADETLDGELAGTRLTGAALAERTTAYAARAAVADYGLPATIPADDIRILVPQAYDDWPRTTLMLVEHGTDQTVAPLILTMTQDDPWSNYKVSYVAEMQASAELPDMAPEWLGAKLTPPDSPFLEIAPDAIGEAFADVIDAGDQSASSGLFDQRAQDFAQSVVDSRAALVQKLADAGASETSAYSFDAIPGGDAPVAISSIDSGSIVAVTIKDAQTIAPTQEGVDIRPNAVAKALTGTESSTTGYVTTYSMQLFFSVPAQGATEPIALLAASQHLLSVEAIP</sequence>
<feature type="transmembrane region" description="Helical" evidence="2">
    <location>
        <begin position="192"/>
        <end position="215"/>
    </location>
</feature>
<feature type="compositionally biased region" description="Basic residues" evidence="1">
    <location>
        <begin position="219"/>
        <end position="228"/>
    </location>
</feature>
<feature type="region of interest" description="Disordered" evidence="1">
    <location>
        <begin position="219"/>
        <end position="266"/>
    </location>
</feature>
<feature type="region of interest" description="Disordered" evidence="1">
    <location>
        <begin position="292"/>
        <end position="317"/>
    </location>
</feature>
<reference evidence="4 5" key="1">
    <citation type="submission" date="2020-07" db="EMBL/GenBank/DDBJ databases">
        <title>Sequencing the genomes of 1000 actinobacteria strains.</title>
        <authorList>
            <person name="Klenk H.-P."/>
        </authorList>
    </citation>
    <scope>NUCLEOTIDE SEQUENCE [LARGE SCALE GENOMIC DNA]</scope>
    <source>
        <strain evidence="4 5">DSM 22185</strain>
    </source>
</reference>
<gene>
    <name evidence="4" type="ORF">BKA02_002333</name>
</gene>
<organism evidence="4 5">
    <name type="scientific">Microbacterium pseudoresistens</name>
    <dbReference type="NCBI Taxonomy" id="640634"/>
    <lineage>
        <taxon>Bacteria</taxon>
        <taxon>Bacillati</taxon>
        <taxon>Actinomycetota</taxon>
        <taxon>Actinomycetes</taxon>
        <taxon>Micrococcales</taxon>
        <taxon>Microbacteriaceae</taxon>
        <taxon>Microbacterium</taxon>
    </lineage>
</organism>
<evidence type="ECO:0000313" key="4">
    <source>
        <dbReference type="EMBL" id="NYD55278.1"/>
    </source>
</evidence>
<evidence type="ECO:0000313" key="5">
    <source>
        <dbReference type="Proteomes" id="UP000552045"/>
    </source>
</evidence>
<evidence type="ECO:0000256" key="2">
    <source>
        <dbReference type="SAM" id="Phobius"/>
    </source>
</evidence>
<protein>
    <recommendedName>
        <fullName evidence="3">DUF8094 domain-containing protein</fullName>
    </recommendedName>
</protein>
<feature type="transmembrane region" description="Helical" evidence="2">
    <location>
        <begin position="269"/>
        <end position="288"/>
    </location>
</feature>
<keyword evidence="2" id="KW-0812">Transmembrane</keyword>
<dbReference type="EMBL" id="JACCBH010000001">
    <property type="protein sequence ID" value="NYD55278.1"/>
    <property type="molecule type" value="Genomic_DNA"/>
</dbReference>
<comment type="caution">
    <text evidence="4">The sequence shown here is derived from an EMBL/GenBank/DDBJ whole genome shotgun (WGS) entry which is preliminary data.</text>
</comment>